<dbReference type="Proteomes" id="UP000243499">
    <property type="component" value="Chromosome 3"/>
</dbReference>
<dbReference type="AlphaFoldDB" id="A0A2S3HEF6"/>
<proteinExistence type="predicted"/>
<organism evidence="1">
    <name type="scientific">Panicum hallii</name>
    <dbReference type="NCBI Taxonomy" id="206008"/>
    <lineage>
        <taxon>Eukaryota</taxon>
        <taxon>Viridiplantae</taxon>
        <taxon>Streptophyta</taxon>
        <taxon>Embryophyta</taxon>
        <taxon>Tracheophyta</taxon>
        <taxon>Spermatophyta</taxon>
        <taxon>Magnoliopsida</taxon>
        <taxon>Liliopsida</taxon>
        <taxon>Poales</taxon>
        <taxon>Poaceae</taxon>
        <taxon>PACMAD clade</taxon>
        <taxon>Panicoideae</taxon>
        <taxon>Panicodae</taxon>
        <taxon>Paniceae</taxon>
        <taxon>Panicinae</taxon>
        <taxon>Panicum</taxon>
        <taxon>Panicum sect. Panicum</taxon>
    </lineage>
</organism>
<dbReference type="PANTHER" id="PTHR31789">
    <property type="entry name" value="OS05G0482600 PROTEIN"/>
    <property type="match status" value="1"/>
</dbReference>
<protein>
    <submittedName>
        <fullName evidence="1">Uncharacterized protein</fullName>
    </submittedName>
</protein>
<dbReference type="Gramene" id="PAN21306">
    <property type="protein sequence ID" value="PAN21306"/>
    <property type="gene ID" value="PAHAL_3G435600"/>
</dbReference>
<reference evidence="1" key="1">
    <citation type="submission" date="2018-04" db="EMBL/GenBank/DDBJ databases">
        <title>WGS assembly of Panicum hallii.</title>
        <authorList>
            <person name="Lovell J."/>
            <person name="Jenkins J."/>
            <person name="Lowry D."/>
            <person name="Mamidi S."/>
            <person name="Sreedasyam A."/>
            <person name="Weng X."/>
            <person name="Barry K."/>
            <person name="Bonette J."/>
            <person name="Campitelli B."/>
            <person name="Daum C."/>
            <person name="Gordon S."/>
            <person name="Gould B."/>
            <person name="Lipzen A."/>
            <person name="Macqueen A."/>
            <person name="Palacio-Mejia J."/>
            <person name="Plott C."/>
            <person name="Shakirov E."/>
            <person name="Shu S."/>
            <person name="Yoshinaga Y."/>
            <person name="Zane M."/>
            <person name="Rokhsar D."/>
            <person name="Grimwood J."/>
            <person name="Schmutz J."/>
            <person name="Juenger T."/>
        </authorList>
    </citation>
    <scope>NUCLEOTIDE SEQUENCE [LARGE SCALE GENOMIC DNA]</scope>
    <source>
        <strain evidence="1">FIL2</strain>
    </source>
</reference>
<evidence type="ECO:0000313" key="1">
    <source>
        <dbReference type="EMBL" id="PAN21306.1"/>
    </source>
</evidence>
<accession>A0A2S3HEF6</accession>
<name>A0A2S3HEF6_9POAL</name>
<dbReference type="PANTHER" id="PTHR31789:SF9">
    <property type="entry name" value="EXPRESSED PROTEIN"/>
    <property type="match status" value="1"/>
</dbReference>
<dbReference type="InterPro" id="IPR057221">
    <property type="entry name" value="DUF7899"/>
</dbReference>
<sequence>MEFPEELVTSFEDHLLWHDGVYSANDIYITKDEDRVISYCKSEAVEDDGTVTPIESINMSEIITGKCIAKIAANNPTISIAPHRNGCNERSSVSCTPPEALKDITAVLYDEDRNERYTGNKHDLVRVWSNSSGFIFGKL</sequence>
<gene>
    <name evidence="1" type="ORF">PAHAL_3G435600</name>
</gene>
<dbReference type="EMBL" id="CM008048">
    <property type="protein sequence ID" value="PAN21306.1"/>
    <property type="molecule type" value="Genomic_DNA"/>
</dbReference>
<dbReference type="Pfam" id="PF25463">
    <property type="entry name" value="DUF7899"/>
    <property type="match status" value="1"/>
</dbReference>